<evidence type="ECO:0000256" key="1">
    <source>
        <dbReference type="SAM" id="SignalP"/>
    </source>
</evidence>
<evidence type="ECO:0000259" key="2">
    <source>
        <dbReference type="Pfam" id="PF00675"/>
    </source>
</evidence>
<dbReference type="Proteomes" id="UP000193077">
    <property type="component" value="Unassembled WGS sequence"/>
</dbReference>
<dbReference type="Gene3D" id="3.30.830.10">
    <property type="entry name" value="Metalloenzyme, LuxS/M16 peptidase-like"/>
    <property type="match status" value="1"/>
</dbReference>
<keyword evidence="4" id="KW-1185">Reference proteome</keyword>
<evidence type="ECO:0000313" key="4">
    <source>
        <dbReference type="Proteomes" id="UP000193077"/>
    </source>
</evidence>
<evidence type="ECO:0000313" key="3">
    <source>
        <dbReference type="EMBL" id="SLN72740.1"/>
    </source>
</evidence>
<dbReference type="OrthoDB" id="7860197at2"/>
<accession>A0A1Y5TU28</accession>
<dbReference type="SUPFAM" id="SSF63411">
    <property type="entry name" value="LuxS/MPP-like metallohydrolase"/>
    <property type="match status" value="1"/>
</dbReference>
<name>A0A1Y5TU28_9RHOB</name>
<proteinExistence type="predicted"/>
<dbReference type="Pfam" id="PF00675">
    <property type="entry name" value="Peptidase_M16"/>
    <property type="match status" value="1"/>
</dbReference>
<feature type="signal peptide" evidence="1">
    <location>
        <begin position="1"/>
        <end position="19"/>
    </location>
</feature>
<organism evidence="3 4">
    <name type="scientific">Falsiruegeria litorea R37</name>
    <dbReference type="NCBI Taxonomy" id="1200284"/>
    <lineage>
        <taxon>Bacteria</taxon>
        <taxon>Pseudomonadati</taxon>
        <taxon>Pseudomonadota</taxon>
        <taxon>Alphaproteobacteria</taxon>
        <taxon>Rhodobacterales</taxon>
        <taxon>Roseobacteraceae</taxon>
        <taxon>Falsiruegeria</taxon>
    </lineage>
</organism>
<reference evidence="3 4" key="1">
    <citation type="submission" date="2017-03" db="EMBL/GenBank/DDBJ databases">
        <authorList>
            <person name="Afonso C.L."/>
            <person name="Miller P.J."/>
            <person name="Scott M.A."/>
            <person name="Spackman E."/>
            <person name="Goraichik I."/>
            <person name="Dimitrov K.M."/>
            <person name="Suarez D.L."/>
            <person name="Swayne D.E."/>
        </authorList>
    </citation>
    <scope>NUCLEOTIDE SEQUENCE [LARGE SCALE GENOMIC DNA]</scope>
    <source>
        <strain evidence="3 4">CECT 7639</strain>
    </source>
</reference>
<gene>
    <name evidence="3" type="ORF">TRL7639_04352</name>
</gene>
<keyword evidence="1" id="KW-0732">Signal</keyword>
<sequence>MVRLITVVFALLCSSIAYADLLDLSDYGEFKKIYLIPSTSAKNIEVRVFVPVGEVDRTGPEGLAHYLEHLVLWSADKVHGEGLRNRMMNAWTSPYWTAYWNSGPIDAFENMMRSARAVFEPVELTPDFMMTERSVVEREFDLRYRGNPTAVLYREAYKHLYGGHALGRSVMGTPESLGQISPAEA</sequence>
<dbReference type="EMBL" id="FWFO01000007">
    <property type="protein sequence ID" value="SLN72740.1"/>
    <property type="molecule type" value="Genomic_DNA"/>
</dbReference>
<dbReference type="AlphaFoldDB" id="A0A1Y5TU28"/>
<feature type="domain" description="Peptidase M16 N-terminal" evidence="2">
    <location>
        <begin position="38"/>
        <end position="173"/>
    </location>
</feature>
<dbReference type="InterPro" id="IPR011249">
    <property type="entry name" value="Metalloenz_LuxS/M16"/>
</dbReference>
<dbReference type="RefSeq" id="WP_085797992.1">
    <property type="nucleotide sequence ID" value="NZ_FWFO01000007.1"/>
</dbReference>
<feature type="chain" id="PRO_5013006424" description="Peptidase M16 N-terminal domain-containing protein" evidence="1">
    <location>
        <begin position="20"/>
        <end position="185"/>
    </location>
</feature>
<dbReference type="GO" id="GO:0046872">
    <property type="term" value="F:metal ion binding"/>
    <property type="evidence" value="ECO:0007669"/>
    <property type="project" value="InterPro"/>
</dbReference>
<dbReference type="InterPro" id="IPR011765">
    <property type="entry name" value="Pept_M16_N"/>
</dbReference>
<protein>
    <recommendedName>
        <fullName evidence="2">Peptidase M16 N-terminal domain-containing protein</fullName>
    </recommendedName>
</protein>